<dbReference type="Proteomes" id="UP001055117">
    <property type="component" value="Unassembled WGS sequence"/>
</dbReference>
<reference evidence="1 2" key="1">
    <citation type="journal article" date="2021" name="Front. Microbiol.">
        <title>Comprehensive Comparative Genomics and Phenotyping of Methylobacterium Species.</title>
        <authorList>
            <person name="Alessa O."/>
            <person name="Ogura Y."/>
            <person name="Fujitani Y."/>
            <person name="Takami H."/>
            <person name="Hayashi T."/>
            <person name="Sahin N."/>
            <person name="Tani A."/>
        </authorList>
    </citation>
    <scope>NUCLEOTIDE SEQUENCE [LARGE SCALE GENOMIC DNA]</scope>
    <source>
        <strain evidence="1 2">DSM 23679</strain>
    </source>
</reference>
<evidence type="ECO:0000313" key="1">
    <source>
        <dbReference type="EMBL" id="GJD45351.1"/>
    </source>
</evidence>
<dbReference type="EMBL" id="BPQG01000049">
    <property type="protein sequence ID" value="GJD45351.1"/>
    <property type="molecule type" value="Genomic_DNA"/>
</dbReference>
<organism evidence="1 2">
    <name type="scientific">Methylobacterium cerastii</name>
    <dbReference type="NCBI Taxonomy" id="932741"/>
    <lineage>
        <taxon>Bacteria</taxon>
        <taxon>Pseudomonadati</taxon>
        <taxon>Pseudomonadota</taxon>
        <taxon>Alphaproteobacteria</taxon>
        <taxon>Hyphomicrobiales</taxon>
        <taxon>Methylobacteriaceae</taxon>
        <taxon>Methylobacterium</taxon>
    </lineage>
</organism>
<evidence type="ECO:0000313" key="2">
    <source>
        <dbReference type="Proteomes" id="UP001055117"/>
    </source>
</evidence>
<name>A0ABQ4QKS5_9HYPH</name>
<protein>
    <submittedName>
        <fullName evidence="1">Uncharacterized protein</fullName>
    </submittedName>
</protein>
<comment type="caution">
    <text evidence="1">The sequence shown here is derived from an EMBL/GenBank/DDBJ whole genome shotgun (WGS) entry which is preliminary data.</text>
</comment>
<gene>
    <name evidence="1" type="ORF">AFCDBAGC_3223</name>
</gene>
<dbReference type="RefSeq" id="WP_238272533.1">
    <property type="nucleotide sequence ID" value="NZ_BPQG01000049.1"/>
</dbReference>
<keyword evidence="2" id="KW-1185">Reference proteome</keyword>
<accession>A0ABQ4QKS5</accession>
<sequence length="67" mass="7249">MATLDTPVTVDLVAELLQPWPLRATLASLWAPNAERMAEATAAKVRCVANSSQLNRLMEDGKDKPDG</sequence>
<proteinExistence type="predicted"/>